<accession>A0ABW7UVP6</accession>
<keyword evidence="3" id="KW-1185">Reference proteome</keyword>
<evidence type="ECO:0000313" key="3">
    <source>
        <dbReference type="Proteomes" id="UP001611548"/>
    </source>
</evidence>
<feature type="domain" description="DUF397" evidence="1">
    <location>
        <begin position="28"/>
        <end position="82"/>
    </location>
</feature>
<comment type="caution">
    <text evidence="2">The sequence shown here is derived from an EMBL/GenBank/DDBJ whole genome shotgun (WGS) entry which is preliminary data.</text>
</comment>
<protein>
    <submittedName>
        <fullName evidence="2">DUF397 domain-containing protein</fullName>
    </submittedName>
</protein>
<reference evidence="2 3" key="1">
    <citation type="submission" date="2024-10" db="EMBL/GenBank/DDBJ databases">
        <title>The Natural Products Discovery Center: Release of the First 8490 Sequenced Strains for Exploring Actinobacteria Biosynthetic Diversity.</title>
        <authorList>
            <person name="Kalkreuter E."/>
            <person name="Kautsar S.A."/>
            <person name="Yang D."/>
            <person name="Bader C.D."/>
            <person name="Teijaro C.N."/>
            <person name="Fluegel L."/>
            <person name="Davis C.M."/>
            <person name="Simpson J.R."/>
            <person name="Lauterbach L."/>
            <person name="Steele A.D."/>
            <person name="Gui C."/>
            <person name="Meng S."/>
            <person name="Li G."/>
            <person name="Viehrig K."/>
            <person name="Ye F."/>
            <person name="Su P."/>
            <person name="Kiefer A.F."/>
            <person name="Nichols A."/>
            <person name="Cepeda A.J."/>
            <person name="Yan W."/>
            <person name="Fan B."/>
            <person name="Jiang Y."/>
            <person name="Adhikari A."/>
            <person name="Zheng C.-J."/>
            <person name="Schuster L."/>
            <person name="Cowan T.M."/>
            <person name="Smanski M.J."/>
            <person name="Chevrette M.G."/>
            <person name="De Carvalho L.P.S."/>
            <person name="Shen B."/>
        </authorList>
    </citation>
    <scope>NUCLEOTIDE SEQUENCE [LARGE SCALE GENOMIC DNA]</scope>
    <source>
        <strain evidence="2 3">NPDC020327</strain>
    </source>
</reference>
<dbReference type="Proteomes" id="UP001611548">
    <property type="component" value="Unassembled WGS sequence"/>
</dbReference>
<evidence type="ECO:0000259" key="1">
    <source>
        <dbReference type="Pfam" id="PF04149"/>
    </source>
</evidence>
<evidence type="ECO:0000313" key="2">
    <source>
        <dbReference type="EMBL" id="MFI1965414.1"/>
    </source>
</evidence>
<gene>
    <name evidence="2" type="ORF">ACH429_15095</name>
</gene>
<dbReference type="InterPro" id="IPR007278">
    <property type="entry name" value="DUF397"/>
</dbReference>
<organism evidence="2 3">
    <name type="scientific">Streptomyces pathocidini</name>
    <dbReference type="NCBI Taxonomy" id="1650571"/>
    <lineage>
        <taxon>Bacteria</taxon>
        <taxon>Bacillati</taxon>
        <taxon>Actinomycetota</taxon>
        <taxon>Actinomycetes</taxon>
        <taxon>Kitasatosporales</taxon>
        <taxon>Streptomycetaceae</taxon>
        <taxon>Streptomyces</taxon>
    </lineage>
</organism>
<dbReference type="EMBL" id="JBIRWE010000005">
    <property type="protein sequence ID" value="MFI1965414.1"/>
    <property type="molecule type" value="Genomic_DNA"/>
</dbReference>
<dbReference type="Pfam" id="PF04149">
    <property type="entry name" value="DUF397"/>
    <property type="match status" value="1"/>
</dbReference>
<proteinExistence type="predicted"/>
<name>A0ABW7UVP6_9ACTN</name>
<sequence>MAPEIAPEDAWFRSSHSQENATACVEIAWIKSSYSAENGTNCIEGADLAATSHVGIRDSKDKAGPALVVPAAAWAAFVAEVRAGSWDGGFIG</sequence>
<dbReference type="RefSeq" id="WP_079101324.1">
    <property type="nucleotide sequence ID" value="NZ_JBIRWE010000005.1"/>
</dbReference>